<keyword evidence="2" id="KW-1185">Reference proteome</keyword>
<name>A0ABU9S411_9BURK</name>
<evidence type="ECO:0000313" key="2">
    <source>
        <dbReference type="Proteomes" id="UP001390669"/>
    </source>
</evidence>
<accession>A0ABU9S411</accession>
<dbReference type="EMBL" id="JAYMRW010000001">
    <property type="protein sequence ID" value="MEM5446116.1"/>
    <property type="molecule type" value="Genomic_DNA"/>
</dbReference>
<evidence type="ECO:0000313" key="1">
    <source>
        <dbReference type="EMBL" id="MEM5446116.1"/>
    </source>
</evidence>
<protein>
    <submittedName>
        <fullName evidence="1">Uncharacterized protein</fullName>
    </submittedName>
</protein>
<organism evidence="1 2">
    <name type="scientific">Paraburkholderia guartelaensis</name>
    <dbReference type="NCBI Taxonomy" id="2546446"/>
    <lineage>
        <taxon>Bacteria</taxon>
        <taxon>Pseudomonadati</taxon>
        <taxon>Pseudomonadota</taxon>
        <taxon>Betaproteobacteria</taxon>
        <taxon>Burkholderiales</taxon>
        <taxon>Burkholderiaceae</taxon>
        <taxon>Paraburkholderia</taxon>
    </lineage>
</organism>
<proteinExistence type="predicted"/>
<dbReference type="Proteomes" id="UP001390669">
    <property type="component" value="Unassembled WGS sequence"/>
</dbReference>
<sequence length="113" mass="12870">MKAHLAPLLERRVDTLKPRDFFDALTSAWIECPRVADNVFQRASAIMEWAFAAYRSFATPRANDLAPHAVHYKSLAVFQGPIWHLVALIECDLLTDRLRLGMIGLKVHDEGKR</sequence>
<reference evidence="1 2" key="1">
    <citation type="submission" date="2024-01" db="EMBL/GenBank/DDBJ databases">
        <title>The diversity of rhizobia nodulating Mimosa spp. in eleven states of Brazil covering several biomes is determined by host plant, location, and edaphic factors.</title>
        <authorList>
            <person name="Rouws L."/>
            <person name="Barauna A."/>
            <person name="Beukes C."/>
            <person name="De Faria S.M."/>
            <person name="Gross E."/>
            <person name="Dos Reis Junior F.B."/>
            <person name="Simon M."/>
            <person name="Maluk M."/>
            <person name="Odee D.W."/>
            <person name="Kenicer G."/>
            <person name="Young J.P.W."/>
            <person name="Reis V.M."/>
            <person name="Zilli J."/>
            <person name="James E.K."/>
        </authorList>
    </citation>
    <scope>NUCLEOTIDE SEQUENCE [LARGE SCALE GENOMIC DNA]</scope>
    <source>
        <strain evidence="1 2">JPY164</strain>
    </source>
</reference>
<gene>
    <name evidence="1" type="ORF">VSR33_01235</name>
</gene>
<comment type="caution">
    <text evidence="1">The sequence shown here is derived from an EMBL/GenBank/DDBJ whole genome shotgun (WGS) entry which is preliminary data.</text>
</comment>